<keyword evidence="9" id="KW-0735">Signal-anchor</keyword>
<evidence type="ECO:0000256" key="6">
    <source>
        <dbReference type="ARBA" id="ARBA00022679"/>
    </source>
</evidence>
<feature type="chain" id="PRO_5041357776" description="N-acetylgalactosaminide beta-1,3-galactosyltransferase" evidence="13">
    <location>
        <begin position="22"/>
        <end position="509"/>
    </location>
</feature>
<keyword evidence="6" id="KW-0808">Transferase</keyword>
<accession>A0AA38RDC6</accession>
<dbReference type="EMBL" id="JANBVO010000019">
    <property type="protein sequence ID" value="KAJ9143507.1"/>
    <property type="molecule type" value="Genomic_DNA"/>
</dbReference>
<name>A0AA38RDC6_9PEZI</name>
<evidence type="ECO:0000256" key="8">
    <source>
        <dbReference type="ARBA" id="ARBA00022741"/>
    </source>
</evidence>
<dbReference type="FunFam" id="3.90.550.50:FF:000039">
    <property type="entry name" value="WGS project CABT00000000 data, contig 2.9"/>
    <property type="match status" value="1"/>
</dbReference>
<dbReference type="Gene3D" id="3.90.550.50">
    <property type="match status" value="1"/>
</dbReference>
<dbReference type="Proteomes" id="UP001174694">
    <property type="component" value="Unassembled WGS sequence"/>
</dbReference>
<evidence type="ECO:0000256" key="13">
    <source>
        <dbReference type="SAM" id="SignalP"/>
    </source>
</evidence>
<evidence type="ECO:0000256" key="5">
    <source>
        <dbReference type="ARBA" id="ARBA00022676"/>
    </source>
</evidence>
<keyword evidence="5" id="KW-0328">Glycosyltransferase</keyword>
<dbReference type="InterPro" id="IPR026050">
    <property type="entry name" value="C1GALT1/C1GALT1_chp1"/>
</dbReference>
<feature type="compositionally biased region" description="Basic and acidic residues" evidence="12">
    <location>
        <begin position="85"/>
        <end position="94"/>
    </location>
</feature>
<dbReference type="PANTHER" id="PTHR23033:SF40">
    <property type="entry name" value="APPLE DOMAIN-CONTAINING PROTEIN"/>
    <property type="match status" value="1"/>
</dbReference>
<evidence type="ECO:0000256" key="1">
    <source>
        <dbReference type="ARBA" id="ARBA00004606"/>
    </source>
</evidence>
<keyword evidence="8" id="KW-0547">Nucleotide-binding</keyword>
<evidence type="ECO:0000256" key="9">
    <source>
        <dbReference type="ARBA" id="ARBA00022968"/>
    </source>
</evidence>
<keyword evidence="16" id="KW-1185">Reference proteome</keyword>
<comment type="subcellular location">
    <subcellularLocation>
        <location evidence="1">Membrane</location>
        <topology evidence="1">Single-pass type II membrane protein</topology>
    </subcellularLocation>
</comment>
<evidence type="ECO:0000256" key="3">
    <source>
        <dbReference type="ARBA" id="ARBA00006462"/>
    </source>
</evidence>
<dbReference type="InterPro" id="IPR003378">
    <property type="entry name" value="Fringe-like_glycosylTrfase"/>
</dbReference>
<feature type="compositionally biased region" description="Pro residues" evidence="12">
    <location>
        <begin position="46"/>
        <end position="61"/>
    </location>
</feature>
<dbReference type="GO" id="GO:0016263">
    <property type="term" value="F:glycoprotein-N-acetylgalactosamine 3-beta-galactosyltransferase activity"/>
    <property type="evidence" value="ECO:0007669"/>
    <property type="project" value="UniProtKB-EC"/>
</dbReference>
<dbReference type="Pfam" id="PF02434">
    <property type="entry name" value="Fringe"/>
    <property type="match status" value="1"/>
</dbReference>
<dbReference type="GO" id="GO:0016020">
    <property type="term" value="C:membrane"/>
    <property type="evidence" value="ECO:0007669"/>
    <property type="project" value="UniProtKB-SubCell"/>
</dbReference>
<comment type="similarity">
    <text evidence="3">Belongs to the glycosyltransferase 31 family. Beta3-Gal-T subfamily.</text>
</comment>
<dbReference type="PANTHER" id="PTHR23033">
    <property type="entry name" value="BETA1,3-GALACTOSYLTRANSFERASE"/>
    <property type="match status" value="1"/>
</dbReference>
<evidence type="ECO:0000256" key="7">
    <source>
        <dbReference type="ARBA" id="ARBA00022692"/>
    </source>
</evidence>
<comment type="pathway">
    <text evidence="2">Protein modification; protein glycosylation.</text>
</comment>
<keyword evidence="7" id="KW-0812">Transmembrane</keyword>
<feature type="domain" description="Fringe-like glycosyltransferase" evidence="14">
    <location>
        <begin position="204"/>
        <end position="274"/>
    </location>
</feature>
<evidence type="ECO:0000256" key="2">
    <source>
        <dbReference type="ARBA" id="ARBA00004922"/>
    </source>
</evidence>
<evidence type="ECO:0000256" key="4">
    <source>
        <dbReference type="ARBA" id="ARBA00012557"/>
    </source>
</evidence>
<keyword evidence="13" id="KW-0732">Signal</keyword>
<feature type="region of interest" description="Disordered" evidence="12">
    <location>
        <begin position="38"/>
        <end position="95"/>
    </location>
</feature>
<gene>
    <name evidence="15" type="ORF">NKR23_g6622</name>
</gene>
<organism evidence="15 16">
    <name type="scientific">Pleurostoma richardsiae</name>
    <dbReference type="NCBI Taxonomy" id="41990"/>
    <lineage>
        <taxon>Eukaryota</taxon>
        <taxon>Fungi</taxon>
        <taxon>Dikarya</taxon>
        <taxon>Ascomycota</taxon>
        <taxon>Pezizomycotina</taxon>
        <taxon>Sordariomycetes</taxon>
        <taxon>Sordariomycetidae</taxon>
        <taxon>Calosphaeriales</taxon>
        <taxon>Pleurostomataceae</taxon>
        <taxon>Pleurostoma</taxon>
    </lineage>
</organism>
<keyword evidence="11" id="KW-0472">Membrane</keyword>
<proteinExistence type="inferred from homology"/>
<reference evidence="15" key="1">
    <citation type="submission" date="2022-07" db="EMBL/GenBank/DDBJ databases">
        <title>Fungi with potential for degradation of polypropylene.</title>
        <authorList>
            <person name="Gostincar C."/>
        </authorList>
    </citation>
    <scope>NUCLEOTIDE SEQUENCE</scope>
    <source>
        <strain evidence="15">EXF-13308</strain>
    </source>
</reference>
<evidence type="ECO:0000313" key="16">
    <source>
        <dbReference type="Proteomes" id="UP001174694"/>
    </source>
</evidence>
<sequence length="509" mass="57966">MLSRRSFTILSFAFVSIVVLALTSRRLGDWSFSDGPYYRHGHDRPPGGPRPPPPPPPPPGGPNGTGPPYGDAPWDPGFVPGNDDLPPRPNHDPMCESFPDTSNILLVMKTGATESFDRIPTQIMTVLKCLPDFLIFSDMEQRIGGYHIHDSLETVLEEAKEGNSDFDLYRRQKACPVDQVNCQKLGDPASEGWNLDKYKNIHIAEKAYRMRPGYDWYVFIDADTYVLWPNMVQWLRQMRPSKKRYLGSVTLINDFSFGHGGSGYVVSRAAMEESVGKNPGIANKYDVRAKSECCGDYLFALAVKETSKISVEQVWPTINGEKPNTLPFGPTHWCHPIVTMHHMNSEEISSFWDFERRRYAAQNMPSAPLPLTIKDIYTEFLAPKLVAKREDWDNLSDDWYYLDASSPNHEWEDWRVGRAKKDEDKSALEKRAHLSFDDCRRACESVGDCFQFRWQDECCGMSRAFMLGKPVKKESKPKKRSMSGWDVQKIQKWVAEQGECSSIDWPAVS</sequence>
<dbReference type="AlphaFoldDB" id="A0AA38RDC6"/>
<dbReference type="GO" id="GO:0000166">
    <property type="term" value="F:nucleotide binding"/>
    <property type="evidence" value="ECO:0007669"/>
    <property type="project" value="UniProtKB-KW"/>
</dbReference>
<evidence type="ECO:0000256" key="11">
    <source>
        <dbReference type="ARBA" id="ARBA00023136"/>
    </source>
</evidence>
<evidence type="ECO:0000256" key="10">
    <source>
        <dbReference type="ARBA" id="ARBA00022989"/>
    </source>
</evidence>
<protein>
    <recommendedName>
        <fullName evidence="4">N-acetylgalactosaminide beta-1,3-galactosyltransferase</fullName>
        <ecNumber evidence="4">2.4.1.122</ecNumber>
    </recommendedName>
</protein>
<dbReference type="EC" id="2.4.1.122" evidence="4"/>
<feature type="signal peptide" evidence="13">
    <location>
        <begin position="1"/>
        <end position="21"/>
    </location>
</feature>
<evidence type="ECO:0000256" key="12">
    <source>
        <dbReference type="SAM" id="MobiDB-lite"/>
    </source>
</evidence>
<evidence type="ECO:0000259" key="14">
    <source>
        <dbReference type="Pfam" id="PF02434"/>
    </source>
</evidence>
<evidence type="ECO:0000313" key="15">
    <source>
        <dbReference type="EMBL" id="KAJ9143507.1"/>
    </source>
</evidence>
<comment type="caution">
    <text evidence="15">The sequence shown here is derived from an EMBL/GenBank/DDBJ whole genome shotgun (WGS) entry which is preliminary data.</text>
</comment>
<keyword evidence="10" id="KW-1133">Transmembrane helix</keyword>